<reference evidence="13 14" key="1">
    <citation type="journal article" date="2019" name="Nat. Ecol. Evol.">
        <title>Megaphylogeny resolves global patterns of mushroom evolution.</title>
        <authorList>
            <person name="Varga T."/>
            <person name="Krizsan K."/>
            <person name="Foldi C."/>
            <person name="Dima B."/>
            <person name="Sanchez-Garcia M."/>
            <person name="Sanchez-Ramirez S."/>
            <person name="Szollosi G.J."/>
            <person name="Szarkandi J.G."/>
            <person name="Papp V."/>
            <person name="Albert L."/>
            <person name="Andreopoulos W."/>
            <person name="Angelini C."/>
            <person name="Antonin V."/>
            <person name="Barry K.W."/>
            <person name="Bougher N.L."/>
            <person name="Buchanan P."/>
            <person name="Buyck B."/>
            <person name="Bense V."/>
            <person name="Catcheside P."/>
            <person name="Chovatia M."/>
            <person name="Cooper J."/>
            <person name="Damon W."/>
            <person name="Desjardin D."/>
            <person name="Finy P."/>
            <person name="Geml J."/>
            <person name="Haridas S."/>
            <person name="Hughes K."/>
            <person name="Justo A."/>
            <person name="Karasinski D."/>
            <person name="Kautmanova I."/>
            <person name="Kiss B."/>
            <person name="Kocsube S."/>
            <person name="Kotiranta H."/>
            <person name="LaButti K.M."/>
            <person name="Lechner B.E."/>
            <person name="Liimatainen K."/>
            <person name="Lipzen A."/>
            <person name="Lukacs Z."/>
            <person name="Mihaltcheva S."/>
            <person name="Morgado L.N."/>
            <person name="Niskanen T."/>
            <person name="Noordeloos M.E."/>
            <person name="Ohm R.A."/>
            <person name="Ortiz-Santana B."/>
            <person name="Ovrebo C."/>
            <person name="Racz N."/>
            <person name="Riley R."/>
            <person name="Savchenko A."/>
            <person name="Shiryaev A."/>
            <person name="Soop K."/>
            <person name="Spirin V."/>
            <person name="Szebenyi C."/>
            <person name="Tomsovsky M."/>
            <person name="Tulloss R.E."/>
            <person name="Uehling J."/>
            <person name="Grigoriev I.V."/>
            <person name="Vagvolgyi C."/>
            <person name="Papp T."/>
            <person name="Martin F.M."/>
            <person name="Miettinen O."/>
            <person name="Hibbett D.S."/>
            <person name="Nagy L.G."/>
        </authorList>
    </citation>
    <scope>NUCLEOTIDE SEQUENCE [LARGE SCALE GENOMIC DNA]</scope>
    <source>
        <strain evidence="13 14">CBS 309.79</strain>
    </source>
</reference>
<dbReference type="InterPro" id="IPR000727">
    <property type="entry name" value="T_SNARE_dom"/>
</dbReference>
<dbReference type="Pfam" id="PF05739">
    <property type="entry name" value="SNARE"/>
    <property type="match status" value="1"/>
</dbReference>
<dbReference type="STRING" id="1884261.A0A5C3QVX4"/>
<dbReference type="GO" id="GO:0048278">
    <property type="term" value="P:vesicle docking"/>
    <property type="evidence" value="ECO:0007669"/>
    <property type="project" value="TreeGrafter"/>
</dbReference>
<keyword evidence="8" id="KW-0175">Coiled coil</keyword>
<feature type="region of interest" description="Disordered" evidence="10">
    <location>
        <begin position="489"/>
        <end position="521"/>
    </location>
</feature>
<dbReference type="PROSITE" id="PS50192">
    <property type="entry name" value="T_SNARE"/>
    <property type="match status" value="1"/>
</dbReference>
<feature type="domain" description="T-SNARE coiled-coil homology" evidence="12">
    <location>
        <begin position="240"/>
        <end position="302"/>
    </location>
</feature>
<comment type="subcellular location">
    <subcellularLocation>
        <location evidence="1">Golgi apparatus membrane</location>
        <topology evidence="1">Single-pass type IV membrane protein</topology>
    </subcellularLocation>
</comment>
<accession>A0A5C3QVX4</accession>
<evidence type="ECO:0000313" key="13">
    <source>
        <dbReference type="EMBL" id="TFL04519.1"/>
    </source>
</evidence>
<evidence type="ECO:0000256" key="6">
    <source>
        <dbReference type="ARBA" id="ARBA00022989"/>
    </source>
</evidence>
<evidence type="ECO:0000259" key="12">
    <source>
        <dbReference type="PROSITE" id="PS50192"/>
    </source>
</evidence>
<proteinExistence type="inferred from homology"/>
<dbReference type="GO" id="GO:0005484">
    <property type="term" value="F:SNAP receptor activity"/>
    <property type="evidence" value="ECO:0007669"/>
    <property type="project" value="InterPro"/>
</dbReference>
<evidence type="ECO:0000256" key="5">
    <source>
        <dbReference type="ARBA" id="ARBA00022927"/>
    </source>
</evidence>
<dbReference type="InterPro" id="IPR010989">
    <property type="entry name" value="SNARE"/>
</dbReference>
<evidence type="ECO:0000256" key="11">
    <source>
        <dbReference type="SAM" id="Phobius"/>
    </source>
</evidence>
<evidence type="ECO:0000256" key="7">
    <source>
        <dbReference type="ARBA" id="ARBA00023034"/>
    </source>
</evidence>
<evidence type="ECO:0000256" key="8">
    <source>
        <dbReference type="ARBA" id="ARBA00023054"/>
    </source>
</evidence>
<dbReference type="PROSITE" id="PS00914">
    <property type="entry name" value="SYNTAXIN"/>
    <property type="match status" value="1"/>
</dbReference>
<feature type="compositionally biased region" description="Polar residues" evidence="10">
    <location>
        <begin position="493"/>
        <end position="502"/>
    </location>
</feature>
<dbReference type="OrthoDB" id="10251371at2759"/>
<dbReference type="GO" id="GO:0000149">
    <property type="term" value="F:SNARE binding"/>
    <property type="evidence" value="ECO:0007669"/>
    <property type="project" value="TreeGrafter"/>
</dbReference>
<dbReference type="Proteomes" id="UP000305067">
    <property type="component" value="Unassembled WGS sequence"/>
</dbReference>
<keyword evidence="14" id="KW-1185">Reference proteome</keyword>
<dbReference type="GO" id="GO:0006906">
    <property type="term" value="P:vesicle fusion"/>
    <property type="evidence" value="ECO:0007669"/>
    <property type="project" value="TreeGrafter"/>
</dbReference>
<dbReference type="PANTHER" id="PTHR19957:SF83">
    <property type="entry name" value="SYNTAXIN-16"/>
    <property type="match status" value="1"/>
</dbReference>
<feature type="region of interest" description="Disordered" evidence="10">
    <location>
        <begin position="20"/>
        <end position="56"/>
    </location>
</feature>
<sequence>MQPPPTTRSRTLLFLSYRDSRAQSSRFKRPSRSIYDDNDNDDTGNDNDNGDDEHQRLISHSDSVPSHSLPPAWVDYSEQVEQILLDTKSKIQQLEKLHAKHVLPGFSDRTQEEREIELITTDITKGFRRCQSLIQRVGSTPSSQYPPGNDWHHHNLAGKNVQRALAAKVQDLSATFRKKQRVYMEKLQGHAIKNQDLLIASGTVSLRGSEGLSALDDDLEAASHTQAQAQSQSQSQVVQQPFIQARDRELTEIARSIAELAELFKDLGALVIDQGTLLDSVEYNIEMTGVEMVQAVGELKEATRYQKNTARRKCIFLLLLVIFGLVLVLIFKPKRHSGDGSSARPEKPEVPSVPPRERALGARMTVDEGDDRAWERGVEQQQHSEQDVAELERGGSGSERIRRKPREWEQAISVNRPSRSKSDSAASQAPSGTSGSSLVLDSGRKTPLGPAFDVDPAVVVANAEDSNGVPKGSDGERVWKVDGDEVALVDIPGTQSSTSSAGSVDVERRDPLSTAGSESTSIIRSRIMGRRRYDAVMGS</sequence>
<feature type="compositionally biased region" description="Polar residues" evidence="10">
    <location>
        <begin position="412"/>
        <end position="439"/>
    </location>
</feature>
<dbReference type="SUPFAM" id="SSF47661">
    <property type="entry name" value="t-snare proteins"/>
    <property type="match status" value="1"/>
</dbReference>
<dbReference type="InterPro" id="IPR006012">
    <property type="entry name" value="Syntaxin/epimorphin_CS"/>
</dbReference>
<dbReference type="Gene3D" id="1.20.58.70">
    <property type="match status" value="1"/>
</dbReference>
<dbReference type="PANTHER" id="PTHR19957">
    <property type="entry name" value="SYNTAXIN"/>
    <property type="match status" value="1"/>
</dbReference>
<evidence type="ECO:0000256" key="9">
    <source>
        <dbReference type="ARBA" id="ARBA00023136"/>
    </source>
</evidence>
<dbReference type="SMART" id="SM00397">
    <property type="entry name" value="t_SNARE"/>
    <property type="match status" value="1"/>
</dbReference>
<dbReference type="CDD" id="cd15845">
    <property type="entry name" value="SNARE_syntaxin16"/>
    <property type="match status" value="1"/>
</dbReference>
<name>A0A5C3QVX4_9AGAR</name>
<evidence type="ECO:0000256" key="1">
    <source>
        <dbReference type="ARBA" id="ARBA00004409"/>
    </source>
</evidence>
<keyword evidence="3" id="KW-0813">Transport</keyword>
<feature type="compositionally biased region" description="Acidic residues" evidence="10">
    <location>
        <begin position="36"/>
        <end position="51"/>
    </location>
</feature>
<comment type="similarity">
    <text evidence="2">Belongs to the syntaxin family.</text>
</comment>
<gene>
    <name evidence="13" type="ORF">BDV98DRAFT_562379</name>
</gene>
<evidence type="ECO:0000256" key="2">
    <source>
        <dbReference type="ARBA" id="ARBA00009063"/>
    </source>
</evidence>
<evidence type="ECO:0000256" key="3">
    <source>
        <dbReference type="ARBA" id="ARBA00022448"/>
    </source>
</evidence>
<dbReference type="EMBL" id="ML178818">
    <property type="protein sequence ID" value="TFL04519.1"/>
    <property type="molecule type" value="Genomic_DNA"/>
</dbReference>
<evidence type="ECO:0000256" key="10">
    <source>
        <dbReference type="SAM" id="MobiDB-lite"/>
    </source>
</evidence>
<dbReference type="GO" id="GO:0031201">
    <property type="term" value="C:SNARE complex"/>
    <property type="evidence" value="ECO:0007669"/>
    <property type="project" value="TreeGrafter"/>
</dbReference>
<organism evidence="13 14">
    <name type="scientific">Pterulicium gracile</name>
    <dbReference type="NCBI Taxonomy" id="1884261"/>
    <lineage>
        <taxon>Eukaryota</taxon>
        <taxon>Fungi</taxon>
        <taxon>Dikarya</taxon>
        <taxon>Basidiomycota</taxon>
        <taxon>Agaricomycotina</taxon>
        <taxon>Agaricomycetes</taxon>
        <taxon>Agaricomycetidae</taxon>
        <taxon>Agaricales</taxon>
        <taxon>Pleurotineae</taxon>
        <taxon>Pterulaceae</taxon>
        <taxon>Pterulicium</taxon>
    </lineage>
</organism>
<dbReference type="InterPro" id="IPR045242">
    <property type="entry name" value="Syntaxin"/>
</dbReference>
<feature type="region of interest" description="Disordered" evidence="10">
    <location>
        <begin position="335"/>
        <end position="452"/>
    </location>
</feature>
<protein>
    <submittedName>
        <fullName evidence="13">t-SNARE</fullName>
    </submittedName>
</protein>
<feature type="compositionally biased region" description="Basic and acidic residues" evidence="10">
    <location>
        <begin position="371"/>
        <end position="393"/>
    </location>
</feature>
<dbReference type="AlphaFoldDB" id="A0A5C3QVX4"/>
<feature type="compositionally biased region" description="Basic and acidic residues" evidence="10">
    <location>
        <begin position="344"/>
        <end position="360"/>
    </location>
</feature>
<keyword evidence="7" id="KW-0333">Golgi apparatus</keyword>
<keyword evidence="4 11" id="KW-0812">Transmembrane</keyword>
<dbReference type="GO" id="GO:0006886">
    <property type="term" value="P:intracellular protein transport"/>
    <property type="evidence" value="ECO:0007669"/>
    <property type="project" value="InterPro"/>
</dbReference>
<keyword evidence="6 11" id="KW-1133">Transmembrane helix</keyword>
<dbReference type="GO" id="GO:0000139">
    <property type="term" value="C:Golgi membrane"/>
    <property type="evidence" value="ECO:0007669"/>
    <property type="project" value="UniProtKB-SubCell"/>
</dbReference>
<evidence type="ECO:0000313" key="14">
    <source>
        <dbReference type="Proteomes" id="UP000305067"/>
    </source>
</evidence>
<evidence type="ECO:0000256" key="4">
    <source>
        <dbReference type="ARBA" id="ARBA00022692"/>
    </source>
</evidence>
<feature type="transmembrane region" description="Helical" evidence="11">
    <location>
        <begin position="314"/>
        <end position="331"/>
    </location>
</feature>
<keyword evidence="9 11" id="KW-0472">Membrane</keyword>
<keyword evidence="5" id="KW-0653">Protein transport</keyword>